<dbReference type="GO" id="GO:0009254">
    <property type="term" value="P:peptidoglycan turnover"/>
    <property type="evidence" value="ECO:0007669"/>
    <property type="project" value="InterPro"/>
</dbReference>
<feature type="domain" description="Peptidase C39-like" evidence="3">
    <location>
        <begin position="526"/>
        <end position="671"/>
    </location>
</feature>
<dbReference type="InterPro" id="IPR010611">
    <property type="entry name" value="3D_dom"/>
</dbReference>
<evidence type="ECO:0000256" key="1">
    <source>
        <dbReference type="SAM" id="Phobius"/>
    </source>
</evidence>
<dbReference type="GO" id="GO:0004553">
    <property type="term" value="F:hydrolase activity, hydrolyzing O-glycosyl compounds"/>
    <property type="evidence" value="ECO:0007669"/>
    <property type="project" value="InterPro"/>
</dbReference>
<name>A0A162TJE5_9CLOT</name>
<dbReference type="InterPro" id="IPR026044">
    <property type="entry name" value="MltA"/>
</dbReference>
<protein>
    <submittedName>
        <fullName evidence="4">Cell wall-binding protein YocH</fullName>
    </submittedName>
</protein>
<feature type="transmembrane region" description="Helical" evidence="1">
    <location>
        <begin position="46"/>
        <end position="68"/>
    </location>
</feature>
<organism evidence="4 5">
    <name type="scientific">Clostridium magnum DSM 2767</name>
    <dbReference type="NCBI Taxonomy" id="1121326"/>
    <lineage>
        <taxon>Bacteria</taxon>
        <taxon>Bacillati</taxon>
        <taxon>Bacillota</taxon>
        <taxon>Clostridia</taxon>
        <taxon>Eubacteriales</taxon>
        <taxon>Clostridiaceae</taxon>
        <taxon>Clostridium</taxon>
    </lineage>
</organism>
<dbReference type="InterPro" id="IPR059180">
    <property type="entry name" value="3D_YorM"/>
</dbReference>
<dbReference type="GO" id="GO:0008933">
    <property type="term" value="F:peptidoglycan lytic transglycosylase activity"/>
    <property type="evidence" value="ECO:0007669"/>
    <property type="project" value="TreeGrafter"/>
</dbReference>
<evidence type="ECO:0000259" key="2">
    <source>
        <dbReference type="Pfam" id="PF06725"/>
    </source>
</evidence>
<dbReference type="CDD" id="cd14667">
    <property type="entry name" value="3D_containing_proteins"/>
    <property type="match status" value="1"/>
</dbReference>
<gene>
    <name evidence="4" type="primary">yocH_1</name>
    <name evidence="4" type="ORF">CLMAG_25350</name>
</gene>
<sequence>MEFLVGVINAVRKGSKAINLGARAVGGTKKSMGILLEFFKGYLKGLAAYIIIIVLVIAMVIGGVRSVFEYSVSKGGDNYSLSKIAASISSKEAEELIKDGSSLNPQKLTQYGKTEDSSYPKSATVKMHTIDDGRDTVSDYNLDLTKTSYQFRTPWQLVAGIDVAKDIFTDASDLSVVNSASTSLIPQFQWGYDKYTKDVTDSRKEYVIETTQDKNKDGALIGKPTEIKNTKDQARQIDVTKKFPLPFPDTVSTPLKKYTYHFALDKTTKDDPWSSPIVVGTPRHWDETVQDGMEDDLSKPIYGNDYSSPIYGNDYSSPITSSVEYNTFRILNMSGNGGTFDVEATTNGFYSFTGNEWYQYAYSDGDYYIFDDYSSGGNSIRIPQYYVSPSDTVVFEGNTTHRQNTGGYAQKVTGYGQKVIGYEQKAKYKTVHHVETNYKIVKQKIVEDQISYVDEEISPQPIISFVDQIGISRTDLALVHDLLENMPNAADITDDLQKVIDGNYLNSGMYSGAVGGALSGADLSSEIPLFIQWDERWGNIAYGGSGTIATSGCGPTSAAMVITGLSGNLTGLDRNGDGILDPSESAAYSVANGFRVDNQGTSWGFFSSIGAKAGLKVRQYTPSDYQTVLQELQAGHPVIASMTPGVFTRGGHFIVLTGVTPDGKITVNDPNSPDKSKQTWDFNSIIVAQAAQFWAFENPNMVSEAFQMTVYGGQRDAMEGILGITADGTDVRGYRDFTPRIIATDPKVIPTGSIVYIQFPADVRYQKTADGKDWDMNGWYTARDTGGAIKGTHIDLFMGYGDYAKAMINKIGTRQVKIMKRQKAGN</sequence>
<dbReference type="STRING" id="1121326.CLMAG_25350"/>
<keyword evidence="1" id="KW-1133">Transmembrane helix</keyword>
<dbReference type="Pfam" id="PF06725">
    <property type="entry name" value="3D"/>
    <property type="match status" value="1"/>
</dbReference>
<dbReference type="GO" id="GO:0009253">
    <property type="term" value="P:peptidoglycan catabolic process"/>
    <property type="evidence" value="ECO:0007669"/>
    <property type="project" value="TreeGrafter"/>
</dbReference>
<dbReference type="Proteomes" id="UP000076603">
    <property type="component" value="Unassembled WGS sequence"/>
</dbReference>
<dbReference type="GO" id="GO:0019867">
    <property type="term" value="C:outer membrane"/>
    <property type="evidence" value="ECO:0007669"/>
    <property type="project" value="InterPro"/>
</dbReference>
<dbReference type="InterPro" id="IPR036908">
    <property type="entry name" value="RlpA-like_sf"/>
</dbReference>
<evidence type="ECO:0000313" key="5">
    <source>
        <dbReference type="Proteomes" id="UP000076603"/>
    </source>
</evidence>
<dbReference type="Gene3D" id="2.40.40.10">
    <property type="entry name" value="RlpA-like domain"/>
    <property type="match status" value="1"/>
</dbReference>
<evidence type="ECO:0000313" key="4">
    <source>
        <dbReference type="EMBL" id="KZL92721.1"/>
    </source>
</evidence>
<dbReference type="EMBL" id="LWAE01000002">
    <property type="protein sequence ID" value="KZL92721.1"/>
    <property type="molecule type" value="Genomic_DNA"/>
</dbReference>
<dbReference type="PANTHER" id="PTHR30124">
    <property type="entry name" value="MEMBRANE-BOUND LYTIC MUREIN TRANSGLYCOSYLASE A"/>
    <property type="match status" value="1"/>
</dbReference>
<dbReference type="PANTHER" id="PTHR30124:SF0">
    <property type="entry name" value="MEMBRANE-BOUND LYTIC MUREIN TRANSGLYCOSYLASE A"/>
    <property type="match status" value="1"/>
</dbReference>
<dbReference type="PATRIC" id="fig|1121326.3.peg.2537"/>
<dbReference type="AlphaFoldDB" id="A0A162TJE5"/>
<reference evidence="4 5" key="1">
    <citation type="submission" date="2016-04" db="EMBL/GenBank/DDBJ databases">
        <title>Genome sequence of Clostridium magnum DSM 2767.</title>
        <authorList>
            <person name="Poehlein A."/>
            <person name="Uhlig R."/>
            <person name="Fischer R."/>
            <person name="Bahl H."/>
            <person name="Daniel R."/>
        </authorList>
    </citation>
    <scope>NUCLEOTIDE SEQUENCE [LARGE SCALE GENOMIC DNA]</scope>
    <source>
        <strain evidence="4 5">DSM 2767</strain>
    </source>
</reference>
<keyword evidence="1" id="KW-0472">Membrane</keyword>
<dbReference type="Pfam" id="PF13529">
    <property type="entry name" value="Peptidase_C39_2"/>
    <property type="match status" value="1"/>
</dbReference>
<evidence type="ECO:0000259" key="3">
    <source>
        <dbReference type="Pfam" id="PF13529"/>
    </source>
</evidence>
<dbReference type="Gene3D" id="3.90.70.10">
    <property type="entry name" value="Cysteine proteinases"/>
    <property type="match status" value="1"/>
</dbReference>
<feature type="domain" description="3D" evidence="2">
    <location>
        <begin position="741"/>
        <end position="806"/>
    </location>
</feature>
<dbReference type="SUPFAM" id="SSF50685">
    <property type="entry name" value="Barwin-like endoglucanases"/>
    <property type="match status" value="1"/>
</dbReference>
<proteinExistence type="predicted"/>
<dbReference type="RefSeq" id="WP_066622397.1">
    <property type="nucleotide sequence ID" value="NZ_FQXL01000021.1"/>
</dbReference>
<dbReference type="OrthoDB" id="3186156at2"/>
<keyword evidence="5" id="KW-1185">Reference proteome</keyword>
<keyword evidence="1" id="KW-0812">Transmembrane</keyword>
<accession>A0A162TJE5</accession>
<comment type="caution">
    <text evidence="4">The sequence shown here is derived from an EMBL/GenBank/DDBJ whole genome shotgun (WGS) entry which is preliminary data.</text>
</comment>
<dbReference type="InterPro" id="IPR039564">
    <property type="entry name" value="Peptidase_C39-like"/>
</dbReference>